<sequence length="68" mass="7850">MMLSRGISPWPGSLQRGVNQILWSPPQPELQKGELMSEEKRSQKEGELMKTETITMTTSRARWPFCWG</sequence>
<proteinExistence type="predicted"/>
<protein>
    <submittedName>
        <fullName evidence="2">Uncharacterized protein</fullName>
    </submittedName>
</protein>
<dbReference type="EMBL" id="JAINUG010000352">
    <property type="protein sequence ID" value="KAJ8377468.1"/>
    <property type="molecule type" value="Genomic_DNA"/>
</dbReference>
<evidence type="ECO:0000256" key="1">
    <source>
        <dbReference type="SAM" id="MobiDB-lite"/>
    </source>
</evidence>
<evidence type="ECO:0000313" key="3">
    <source>
        <dbReference type="Proteomes" id="UP001221898"/>
    </source>
</evidence>
<reference evidence="2" key="1">
    <citation type="journal article" date="2023" name="Science">
        <title>Genome structures resolve the early diversification of teleost fishes.</title>
        <authorList>
            <person name="Parey E."/>
            <person name="Louis A."/>
            <person name="Montfort J."/>
            <person name="Bouchez O."/>
            <person name="Roques C."/>
            <person name="Iampietro C."/>
            <person name="Lluch J."/>
            <person name="Castinel A."/>
            <person name="Donnadieu C."/>
            <person name="Desvignes T."/>
            <person name="Floi Bucao C."/>
            <person name="Jouanno E."/>
            <person name="Wen M."/>
            <person name="Mejri S."/>
            <person name="Dirks R."/>
            <person name="Jansen H."/>
            <person name="Henkel C."/>
            <person name="Chen W.J."/>
            <person name="Zahm M."/>
            <person name="Cabau C."/>
            <person name="Klopp C."/>
            <person name="Thompson A.W."/>
            <person name="Robinson-Rechavi M."/>
            <person name="Braasch I."/>
            <person name="Lecointre G."/>
            <person name="Bobe J."/>
            <person name="Postlethwait J.H."/>
            <person name="Berthelot C."/>
            <person name="Roest Crollius H."/>
            <person name="Guiguen Y."/>
        </authorList>
    </citation>
    <scope>NUCLEOTIDE SEQUENCE</scope>
    <source>
        <strain evidence="2">NC1722</strain>
    </source>
</reference>
<gene>
    <name evidence="2" type="ORF">AAFF_G00259790</name>
</gene>
<accession>A0AAD7W2Z4</accession>
<evidence type="ECO:0000313" key="2">
    <source>
        <dbReference type="EMBL" id="KAJ8377468.1"/>
    </source>
</evidence>
<feature type="region of interest" description="Disordered" evidence="1">
    <location>
        <begin position="25"/>
        <end position="46"/>
    </location>
</feature>
<name>A0AAD7W2Z4_9TELE</name>
<comment type="caution">
    <text evidence="2">The sequence shown here is derived from an EMBL/GenBank/DDBJ whole genome shotgun (WGS) entry which is preliminary data.</text>
</comment>
<keyword evidence="3" id="KW-1185">Reference proteome</keyword>
<dbReference type="AlphaFoldDB" id="A0AAD7W2Z4"/>
<feature type="compositionally biased region" description="Basic and acidic residues" evidence="1">
    <location>
        <begin position="31"/>
        <end position="46"/>
    </location>
</feature>
<organism evidence="2 3">
    <name type="scientific">Aldrovandia affinis</name>
    <dbReference type="NCBI Taxonomy" id="143900"/>
    <lineage>
        <taxon>Eukaryota</taxon>
        <taxon>Metazoa</taxon>
        <taxon>Chordata</taxon>
        <taxon>Craniata</taxon>
        <taxon>Vertebrata</taxon>
        <taxon>Euteleostomi</taxon>
        <taxon>Actinopterygii</taxon>
        <taxon>Neopterygii</taxon>
        <taxon>Teleostei</taxon>
        <taxon>Notacanthiformes</taxon>
        <taxon>Halosauridae</taxon>
        <taxon>Aldrovandia</taxon>
    </lineage>
</organism>
<dbReference type="Proteomes" id="UP001221898">
    <property type="component" value="Unassembled WGS sequence"/>
</dbReference>